<dbReference type="EMBL" id="BMAV01013664">
    <property type="protein sequence ID" value="GFY61489.1"/>
    <property type="molecule type" value="Genomic_DNA"/>
</dbReference>
<protein>
    <submittedName>
        <fullName evidence="2">Uncharacterized protein</fullName>
    </submittedName>
</protein>
<gene>
    <name evidence="2" type="ORF">TNIN_304211</name>
</gene>
<dbReference type="InterPro" id="IPR043128">
    <property type="entry name" value="Rev_trsase/Diguanyl_cyclase"/>
</dbReference>
<evidence type="ECO:0000313" key="2">
    <source>
        <dbReference type="EMBL" id="GFY61489.1"/>
    </source>
</evidence>
<sequence>MVQDYNPSSVRLSFNDHVFLAFPFLVFPGSVSSGLVSPVVARSSSVYSGPAARSRVYRSTCCQDVGLVIKVAKYQFLQTEVDFLGHHISVNGIEPSKERIKVMEDFQLPETVKELRRHLGVINFYHRFIPNAA</sequence>
<dbReference type="OrthoDB" id="6426130at2759"/>
<accession>A0A8X7CE09</accession>
<dbReference type="PANTHER" id="PTHR33064:SF37">
    <property type="entry name" value="RIBONUCLEASE H"/>
    <property type="match status" value="1"/>
</dbReference>
<dbReference type="PANTHER" id="PTHR33064">
    <property type="entry name" value="POL PROTEIN"/>
    <property type="match status" value="1"/>
</dbReference>
<dbReference type="InterPro" id="IPR051320">
    <property type="entry name" value="Viral_Replic_Matur_Polypro"/>
</dbReference>
<dbReference type="AlphaFoldDB" id="A0A8X7CE09"/>
<proteinExistence type="predicted"/>
<keyword evidence="1" id="KW-1133">Transmembrane helix</keyword>
<reference evidence="2" key="1">
    <citation type="submission" date="2020-08" db="EMBL/GenBank/DDBJ databases">
        <title>Multicomponent nature underlies the extraordinary mechanical properties of spider dragline silk.</title>
        <authorList>
            <person name="Kono N."/>
            <person name="Nakamura H."/>
            <person name="Mori M."/>
            <person name="Yoshida Y."/>
            <person name="Ohtoshi R."/>
            <person name="Malay A.D."/>
            <person name="Moran D.A.P."/>
            <person name="Tomita M."/>
            <person name="Numata K."/>
            <person name="Arakawa K."/>
        </authorList>
    </citation>
    <scope>NUCLEOTIDE SEQUENCE</scope>
</reference>
<keyword evidence="1" id="KW-0812">Transmembrane</keyword>
<dbReference type="InterPro" id="IPR043502">
    <property type="entry name" value="DNA/RNA_pol_sf"/>
</dbReference>
<dbReference type="Gene3D" id="3.30.70.270">
    <property type="match status" value="2"/>
</dbReference>
<organism evidence="2 3">
    <name type="scientific">Trichonephila inaurata madagascariensis</name>
    <dbReference type="NCBI Taxonomy" id="2747483"/>
    <lineage>
        <taxon>Eukaryota</taxon>
        <taxon>Metazoa</taxon>
        <taxon>Ecdysozoa</taxon>
        <taxon>Arthropoda</taxon>
        <taxon>Chelicerata</taxon>
        <taxon>Arachnida</taxon>
        <taxon>Araneae</taxon>
        <taxon>Araneomorphae</taxon>
        <taxon>Entelegynae</taxon>
        <taxon>Araneoidea</taxon>
        <taxon>Nephilidae</taxon>
        <taxon>Trichonephila</taxon>
        <taxon>Trichonephila inaurata</taxon>
    </lineage>
</organism>
<dbReference type="Proteomes" id="UP000886998">
    <property type="component" value="Unassembled WGS sequence"/>
</dbReference>
<dbReference type="SUPFAM" id="SSF56672">
    <property type="entry name" value="DNA/RNA polymerases"/>
    <property type="match status" value="1"/>
</dbReference>
<name>A0A8X7CE09_9ARAC</name>
<keyword evidence="1" id="KW-0472">Membrane</keyword>
<evidence type="ECO:0000313" key="3">
    <source>
        <dbReference type="Proteomes" id="UP000886998"/>
    </source>
</evidence>
<evidence type="ECO:0000256" key="1">
    <source>
        <dbReference type="SAM" id="Phobius"/>
    </source>
</evidence>
<keyword evidence="3" id="KW-1185">Reference proteome</keyword>
<comment type="caution">
    <text evidence="2">The sequence shown here is derived from an EMBL/GenBank/DDBJ whole genome shotgun (WGS) entry which is preliminary data.</text>
</comment>
<feature type="transmembrane region" description="Helical" evidence="1">
    <location>
        <begin position="20"/>
        <end position="41"/>
    </location>
</feature>
<dbReference type="GO" id="GO:0071897">
    <property type="term" value="P:DNA biosynthetic process"/>
    <property type="evidence" value="ECO:0007669"/>
    <property type="project" value="UniProtKB-ARBA"/>
</dbReference>